<keyword evidence="7" id="KW-1185">Reference proteome</keyword>
<evidence type="ECO:0000256" key="3">
    <source>
        <dbReference type="ARBA" id="ARBA00023163"/>
    </source>
</evidence>
<dbReference type="InterPro" id="IPR018490">
    <property type="entry name" value="cNMP-bd_dom_sf"/>
</dbReference>
<feature type="domain" description="HTH crp-type" evidence="5">
    <location>
        <begin position="149"/>
        <end position="216"/>
    </location>
</feature>
<comment type="caution">
    <text evidence="6">The sequence shown here is derived from an EMBL/GenBank/DDBJ whole genome shotgun (WGS) entry which is preliminary data.</text>
</comment>
<protein>
    <submittedName>
        <fullName evidence="6">Hcp transcriptional regulator HcpR</fullName>
    </submittedName>
</protein>
<dbReference type="Gene3D" id="2.60.120.10">
    <property type="entry name" value="Jelly Rolls"/>
    <property type="match status" value="1"/>
</dbReference>
<evidence type="ECO:0000259" key="5">
    <source>
        <dbReference type="PROSITE" id="PS51063"/>
    </source>
</evidence>
<dbReference type="InterPro" id="IPR012318">
    <property type="entry name" value="HTH_CRP"/>
</dbReference>
<proteinExistence type="predicted"/>
<evidence type="ECO:0000313" key="7">
    <source>
        <dbReference type="Proteomes" id="UP000032900"/>
    </source>
</evidence>
<accession>A0A0E9M207</accession>
<evidence type="ECO:0000313" key="6">
    <source>
        <dbReference type="EMBL" id="GAO31406.1"/>
    </source>
</evidence>
<dbReference type="PANTHER" id="PTHR24567">
    <property type="entry name" value="CRP FAMILY TRANSCRIPTIONAL REGULATORY PROTEIN"/>
    <property type="match status" value="1"/>
</dbReference>
<reference evidence="6 7" key="1">
    <citation type="journal article" date="2015" name="Microbes Environ.">
        <title>Distribution and evolution of nitrogen fixation genes in the phylum bacteroidetes.</title>
        <authorList>
            <person name="Inoue J."/>
            <person name="Oshima K."/>
            <person name="Suda W."/>
            <person name="Sakamoto M."/>
            <person name="Iino T."/>
            <person name="Noda S."/>
            <person name="Hongoh Y."/>
            <person name="Hattori M."/>
            <person name="Ohkuma M."/>
        </authorList>
    </citation>
    <scope>NUCLEOTIDE SEQUENCE [LARGE SCALE GENOMIC DNA]</scope>
    <source>
        <strain evidence="6">JCM 15548</strain>
    </source>
</reference>
<dbReference type="Pfam" id="PF00027">
    <property type="entry name" value="cNMP_binding"/>
    <property type="match status" value="1"/>
</dbReference>
<dbReference type="CDD" id="cd00038">
    <property type="entry name" value="CAP_ED"/>
    <property type="match status" value="1"/>
</dbReference>
<gene>
    <name evidence="6" type="ORF">JCM15548_13765</name>
</gene>
<dbReference type="PANTHER" id="PTHR24567:SF58">
    <property type="entry name" value="CYCLIC AMP-BINDING REGULATORY PROTEIN"/>
    <property type="match status" value="1"/>
</dbReference>
<dbReference type="AlphaFoldDB" id="A0A0E9M207"/>
<name>A0A0E9M207_9BACT</name>
<dbReference type="InterPro" id="IPR050397">
    <property type="entry name" value="Env_Response_Regulators"/>
</dbReference>
<dbReference type="GO" id="GO:0003677">
    <property type="term" value="F:DNA binding"/>
    <property type="evidence" value="ECO:0007669"/>
    <property type="project" value="UniProtKB-KW"/>
</dbReference>
<keyword evidence="3" id="KW-0804">Transcription</keyword>
<dbReference type="SUPFAM" id="SSF46785">
    <property type="entry name" value="Winged helix' DNA-binding domain"/>
    <property type="match status" value="1"/>
</dbReference>
<organism evidence="6 7">
    <name type="scientific">Geofilum rubicundum JCM 15548</name>
    <dbReference type="NCBI Taxonomy" id="1236989"/>
    <lineage>
        <taxon>Bacteria</taxon>
        <taxon>Pseudomonadati</taxon>
        <taxon>Bacteroidota</taxon>
        <taxon>Bacteroidia</taxon>
        <taxon>Marinilabiliales</taxon>
        <taxon>Marinilabiliaceae</taxon>
        <taxon>Geofilum</taxon>
    </lineage>
</organism>
<dbReference type="PROSITE" id="PS50042">
    <property type="entry name" value="CNMP_BINDING_3"/>
    <property type="match status" value="1"/>
</dbReference>
<dbReference type="SUPFAM" id="SSF51206">
    <property type="entry name" value="cAMP-binding domain-like"/>
    <property type="match status" value="1"/>
</dbReference>
<evidence type="ECO:0000256" key="2">
    <source>
        <dbReference type="ARBA" id="ARBA00023125"/>
    </source>
</evidence>
<dbReference type="InterPro" id="IPR000595">
    <property type="entry name" value="cNMP-bd_dom"/>
</dbReference>
<dbReference type="InterPro" id="IPR036390">
    <property type="entry name" value="WH_DNA-bd_sf"/>
</dbReference>
<dbReference type="GO" id="GO:0005829">
    <property type="term" value="C:cytosol"/>
    <property type="evidence" value="ECO:0007669"/>
    <property type="project" value="TreeGrafter"/>
</dbReference>
<evidence type="ECO:0000259" key="4">
    <source>
        <dbReference type="PROSITE" id="PS50042"/>
    </source>
</evidence>
<dbReference type="Pfam" id="PF13545">
    <property type="entry name" value="HTH_Crp_2"/>
    <property type="match status" value="1"/>
</dbReference>
<dbReference type="SMART" id="SM00419">
    <property type="entry name" value="HTH_CRP"/>
    <property type="match status" value="1"/>
</dbReference>
<dbReference type="EMBL" id="BAZW01000047">
    <property type="protein sequence ID" value="GAO31406.1"/>
    <property type="molecule type" value="Genomic_DNA"/>
</dbReference>
<dbReference type="SMART" id="SM00100">
    <property type="entry name" value="cNMP"/>
    <property type="match status" value="1"/>
</dbReference>
<sequence length="224" mass="25179">MEKVKLLVQSTLFRNIEEGELYALFEKVHYQVRSYLPGEVVVYSGDECNELQIVLMGSVRGEMMDMAGRVLKIEDIGVSRPLAVAFLFGQNNRYPVTVTANDQVRLMVLPRASVIQMMQLNVSFLTNFMNDVSNRAQFISGKLKFLSFQSLKGKLAHYLLEQDQQGQGRIVLSKTQEQLADLFGVARPSLGRVLRDLHNEGVISATGKHIVIKDRAALQSYLGK</sequence>
<dbReference type="RefSeq" id="WP_062127507.1">
    <property type="nucleotide sequence ID" value="NZ_BAZW01000047.1"/>
</dbReference>
<dbReference type="InterPro" id="IPR014710">
    <property type="entry name" value="RmlC-like_jellyroll"/>
</dbReference>
<dbReference type="PROSITE" id="PS51063">
    <property type="entry name" value="HTH_CRP_2"/>
    <property type="match status" value="1"/>
</dbReference>
<evidence type="ECO:0000256" key="1">
    <source>
        <dbReference type="ARBA" id="ARBA00023015"/>
    </source>
</evidence>
<dbReference type="GO" id="GO:0003700">
    <property type="term" value="F:DNA-binding transcription factor activity"/>
    <property type="evidence" value="ECO:0007669"/>
    <property type="project" value="TreeGrafter"/>
</dbReference>
<dbReference type="Proteomes" id="UP000032900">
    <property type="component" value="Unassembled WGS sequence"/>
</dbReference>
<dbReference type="STRING" id="1236989.JCM15548_13765"/>
<keyword evidence="1" id="KW-0805">Transcription regulation</keyword>
<keyword evidence="2" id="KW-0238">DNA-binding</keyword>
<dbReference type="OrthoDB" id="1116216at2"/>
<feature type="domain" description="Cyclic nucleotide-binding" evidence="4">
    <location>
        <begin position="12"/>
        <end position="118"/>
    </location>
</feature>